<dbReference type="GO" id="GO:0016757">
    <property type="term" value="F:glycosyltransferase activity"/>
    <property type="evidence" value="ECO:0007669"/>
    <property type="project" value="UniProtKB-ARBA"/>
</dbReference>
<reference evidence="2 3" key="1">
    <citation type="submission" date="2016-11" db="EMBL/GenBank/DDBJ databases">
        <authorList>
            <person name="Jaros S."/>
            <person name="Januszkiewicz K."/>
            <person name="Wedrychowicz H."/>
        </authorList>
    </citation>
    <scope>NUCLEOTIDE SEQUENCE [LARGE SCALE GENOMIC DNA]</scope>
    <source>
        <strain evidence="2 3">DSM 27063</strain>
    </source>
</reference>
<dbReference type="Proteomes" id="UP000184050">
    <property type="component" value="Unassembled WGS sequence"/>
</dbReference>
<gene>
    <name evidence="2" type="ORF">SAMN05444280_14417</name>
</gene>
<evidence type="ECO:0000313" key="3">
    <source>
        <dbReference type="Proteomes" id="UP000184050"/>
    </source>
</evidence>
<accession>A0A1M6NND0</accession>
<dbReference type="Pfam" id="PF13439">
    <property type="entry name" value="Glyco_transf_4"/>
    <property type="match status" value="1"/>
</dbReference>
<evidence type="ECO:0000259" key="1">
    <source>
        <dbReference type="Pfam" id="PF13439"/>
    </source>
</evidence>
<protein>
    <submittedName>
        <fullName evidence="2">Glycosyltransferase Family 4</fullName>
    </submittedName>
</protein>
<dbReference type="InterPro" id="IPR028098">
    <property type="entry name" value="Glyco_trans_4-like_N"/>
</dbReference>
<organism evidence="2 3">
    <name type="scientific">Tangfeifania diversioriginum</name>
    <dbReference type="NCBI Taxonomy" id="1168035"/>
    <lineage>
        <taxon>Bacteria</taxon>
        <taxon>Pseudomonadati</taxon>
        <taxon>Bacteroidota</taxon>
        <taxon>Bacteroidia</taxon>
        <taxon>Marinilabiliales</taxon>
        <taxon>Prolixibacteraceae</taxon>
        <taxon>Tangfeifania</taxon>
    </lineage>
</organism>
<dbReference type="EMBL" id="FQZE01000044">
    <property type="protein sequence ID" value="SHJ97249.1"/>
    <property type="molecule type" value="Genomic_DNA"/>
</dbReference>
<keyword evidence="3" id="KW-1185">Reference proteome</keyword>
<evidence type="ECO:0000313" key="2">
    <source>
        <dbReference type="EMBL" id="SHJ97249.1"/>
    </source>
</evidence>
<dbReference type="AlphaFoldDB" id="A0A1M6NND0"/>
<dbReference type="OrthoDB" id="7560678at2"/>
<sequence length="396" mass="45699">MQKLNILISHTSVYKKSGWGRIFPLAKGLAKQGQQVTIITTNTNFSLFTKRKIIDNVNIIIFPEIIPSRVSRMGFGFLSLFLEMLHVVFHKYDVVQSDNGHRPLAGMPCRLSKRLHKSVYVAEWYDWYGKGGQYDTKKKLFKILLGWYELKYEIKDKKVADGVVVLSEVLRERAKTFKTEDKIVKIHGGADVLSIPFVKENSVLKLKYDIDEDTLTFGYINAKGFNISEVLPLANAIINNNESMKIKILIFGDSQIDFSILPQKFREHIVSFGWVDFSKDYEKLLCVDVFFLFKKEDLRSKAGWPNCIGDYIACGRHILIDPVGEVIDFAKKYSFPFIMTSKSEIDIWAKVKYIAKEIASLKEERIMIRKLAEDVISWESKSKELLSFYLYLLEHG</sequence>
<dbReference type="Gene3D" id="3.40.50.2000">
    <property type="entry name" value="Glycogen Phosphorylase B"/>
    <property type="match status" value="2"/>
</dbReference>
<dbReference type="RefSeq" id="WP_073173610.1">
    <property type="nucleotide sequence ID" value="NZ_FQZE01000044.1"/>
</dbReference>
<keyword evidence="2" id="KW-0808">Transferase</keyword>
<name>A0A1M6NND0_9BACT</name>
<feature type="domain" description="Glycosyltransferase subfamily 4-like N-terminal" evidence="1">
    <location>
        <begin position="25"/>
        <end position="191"/>
    </location>
</feature>
<dbReference type="STRING" id="1168035.SAMN05444280_14417"/>
<proteinExistence type="predicted"/>
<dbReference type="SUPFAM" id="SSF53756">
    <property type="entry name" value="UDP-Glycosyltransferase/glycogen phosphorylase"/>
    <property type="match status" value="1"/>
</dbReference>